<dbReference type="GO" id="GO:0005868">
    <property type="term" value="C:cytoplasmic dynein complex"/>
    <property type="evidence" value="ECO:0007669"/>
    <property type="project" value="UniProtKB-UniRule"/>
</dbReference>
<dbReference type="Pfam" id="PF05783">
    <property type="entry name" value="DLIC"/>
    <property type="match status" value="1"/>
</dbReference>
<dbReference type="AlphaFoldDB" id="E4XLJ6"/>
<dbReference type="InterPro" id="IPR008467">
    <property type="entry name" value="Dynein1_light_intermed_chain"/>
</dbReference>
<proteinExistence type="inferred from homology"/>
<evidence type="ECO:0000313" key="14">
    <source>
        <dbReference type="Proteomes" id="UP000001307"/>
    </source>
</evidence>
<dbReference type="GO" id="GO:0005813">
    <property type="term" value="C:centrosome"/>
    <property type="evidence" value="ECO:0007669"/>
    <property type="project" value="TreeGrafter"/>
</dbReference>
<gene>
    <name evidence="13" type="ORF">GSOID_T00014586001</name>
</gene>
<dbReference type="EMBL" id="FN653071">
    <property type="protein sequence ID" value="CBY10911.1"/>
    <property type="molecule type" value="Genomic_DNA"/>
</dbReference>
<evidence type="ECO:0000256" key="2">
    <source>
        <dbReference type="ARBA" id="ARBA00006831"/>
    </source>
</evidence>
<evidence type="ECO:0000256" key="5">
    <source>
        <dbReference type="ARBA" id="ARBA00022701"/>
    </source>
</evidence>
<sequence length="235" mass="26078">MSIDELWATILKQSSPSTAVSSSKTVVFLGDSLCGKRTLLSKFCGQDGEIYRGHGLGYDYLPVKSKDDDDLGQLSIYSIDAAAPLRAQIKAALPNKSTLEDSIIVIAVDLSKPWLVLECLAKWIKEVKEHKDQWLELSGGERNDMADNFQKKWLQAGQFEELPEGALSDNLGVEIVVVGLKSDALQLFVSIFIFCRLNFNNLKKLHLPSCIFLVLLITAISSLILLFKSLLTNFK</sequence>
<dbReference type="GO" id="GO:0000226">
    <property type="term" value="P:microtubule cytoskeleton organization"/>
    <property type="evidence" value="ECO:0007669"/>
    <property type="project" value="TreeGrafter"/>
</dbReference>
<comment type="similarity">
    <text evidence="2 11">Belongs to the dynein light intermediate chain family.</text>
</comment>
<keyword evidence="3 11" id="KW-0813">Transport</keyword>
<evidence type="ECO:0000313" key="13">
    <source>
        <dbReference type="EMBL" id="CBY10911.1"/>
    </source>
</evidence>
<keyword evidence="6 11" id="KW-0547">Nucleotide-binding</keyword>
<comment type="function">
    <text evidence="11">Acts as one of several non-catalytic accessory components of the cytoplasmic dynein 1 complex that are thought to be involved in linking dynein to cargos and to adapter proteins that regulate dynein function. Cytoplasmic dynein 1 acts as a motor for the intracellular retrograde motility of vesicles and organelles along microtubules. May play a role in binding dynein to membranous organelles or chromosomes.</text>
</comment>
<dbReference type="SUPFAM" id="SSF52540">
    <property type="entry name" value="P-loop containing nucleoside triphosphate hydrolases"/>
    <property type="match status" value="1"/>
</dbReference>
<evidence type="ECO:0000256" key="8">
    <source>
        <dbReference type="ARBA" id="ARBA00023017"/>
    </source>
</evidence>
<keyword evidence="14" id="KW-1185">Reference proteome</keyword>
<dbReference type="Proteomes" id="UP000001307">
    <property type="component" value="Unassembled WGS sequence"/>
</dbReference>
<reference evidence="13" key="1">
    <citation type="journal article" date="2010" name="Science">
        <title>Plasticity of animal genome architecture unmasked by rapid evolution of a pelagic tunicate.</title>
        <authorList>
            <person name="Denoeud F."/>
            <person name="Henriet S."/>
            <person name="Mungpakdee S."/>
            <person name="Aury J.M."/>
            <person name="Da Silva C."/>
            <person name="Brinkmann H."/>
            <person name="Mikhaleva J."/>
            <person name="Olsen L.C."/>
            <person name="Jubin C."/>
            <person name="Canestro C."/>
            <person name="Bouquet J.M."/>
            <person name="Danks G."/>
            <person name="Poulain J."/>
            <person name="Campsteijn C."/>
            <person name="Adamski M."/>
            <person name="Cross I."/>
            <person name="Yadetie F."/>
            <person name="Muffato M."/>
            <person name="Louis A."/>
            <person name="Butcher S."/>
            <person name="Tsagkogeorga G."/>
            <person name="Konrad A."/>
            <person name="Singh S."/>
            <person name="Jensen M.F."/>
            <person name="Cong E.H."/>
            <person name="Eikeseth-Otteraa H."/>
            <person name="Noel B."/>
            <person name="Anthouard V."/>
            <person name="Porcel B.M."/>
            <person name="Kachouri-Lafond R."/>
            <person name="Nishino A."/>
            <person name="Ugolini M."/>
            <person name="Chourrout P."/>
            <person name="Nishida H."/>
            <person name="Aasland R."/>
            <person name="Huzurbazar S."/>
            <person name="Westhof E."/>
            <person name="Delsuc F."/>
            <person name="Lehrach H."/>
            <person name="Reinhardt R."/>
            <person name="Weissenbach J."/>
            <person name="Roy S.W."/>
            <person name="Artiguenave F."/>
            <person name="Postlethwait J.H."/>
            <person name="Manak J.R."/>
            <person name="Thompson E.M."/>
            <person name="Jaillon O."/>
            <person name="Du Pasquier L."/>
            <person name="Boudinot P."/>
            <person name="Liberles D.A."/>
            <person name="Volff J.N."/>
            <person name="Philippe H."/>
            <person name="Lenhard B."/>
            <person name="Roest Crollius H."/>
            <person name="Wincker P."/>
            <person name="Chourrout D."/>
        </authorList>
    </citation>
    <scope>NUCLEOTIDE SEQUENCE [LARGE SCALE GENOMIC DNA]</scope>
</reference>
<evidence type="ECO:0000256" key="4">
    <source>
        <dbReference type="ARBA" id="ARBA00022490"/>
    </source>
</evidence>
<evidence type="ECO:0000256" key="12">
    <source>
        <dbReference type="SAM" id="Phobius"/>
    </source>
</evidence>
<dbReference type="InterPro" id="IPR022780">
    <property type="entry name" value="Dynein_light_int_chain"/>
</dbReference>
<evidence type="ECO:0000256" key="1">
    <source>
        <dbReference type="ARBA" id="ARBA00004245"/>
    </source>
</evidence>
<accession>E4XLJ6</accession>
<name>E4XLJ6_OIKDI</name>
<dbReference type="GO" id="GO:0005524">
    <property type="term" value="F:ATP binding"/>
    <property type="evidence" value="ECO:0007669"/>
    <property type="project" value="UniProtKB-KW"/>
</dbReference>
<dbReference type="PANTHER" id="PTHR12688:SF0">
    <property type="entry name" value="DYNEIN LIGHT INTERMEDIATE CHAIN"/>
    <property type="match status" value="1"/>
</dbReference>
<keyword evidence="5 11" id="KW-0493">Microtubule</keyword>
<keyword evidence="7 11" id="KW-0067">ATP-binding</keyword>
<comment type="subunit">
    <text evidence="11">Homodimer. The cytoplasmic dynein 1 complex consists of two catalytic heavy chains (HCs) and a number of non-catalytic subunits presented by intermediate chains (ICs).</text>
</comment>
<dbReference type="GO" id="GO:0045504">
    <property type="term" value="F:dynein heavy chain binding"/>
    <property type="evidence" value="ECO:0007669"/>
    <property type="project" value="TreeGrafter"/>
</dbReference>
<dbReference type="Gene3D" id="3.40.50.300">
    <property type="entry name" value="P-loop containing nucleotide triphosphate hydrolases"/>
    <property type="match status" value="1"/>
</dbReference>
<evidence type="ECO:0000256" key="7">
    <source>
        <dbReference type="ARBA" id="ARBA00022840"/>
    </source>
</evidence>
<dbReference type="PANTHER" id="PTHR12688">
    <property type="entry name" value="DYNEIN LIGHT INTERMEDIATE CHAIN"/>
    <property type="match status" value="1"/>
</dbReference>
<keyword evidence="12" id="KW-1133">Transmembrane helix</keyword>
<dbReference type="InterPro" id="IPR027417">
    <property type="entry name" value="P-loop_NTPase"/>
</dbReference>
<keyword evidence="8 11" id="KW-0243">Dynein</keyword>
<dbReference type="InParanoid" id="E4XLJ6"/>
<keyword evidence="12" id="KW-0472">Membrane</keyword>
<keyword evidence="9 11" id="KW-0505">Motor protein</keyword>
<keyword evidence="10 11" id="KW-0206">Cytoskeleton</keyword>
<dbReference type="GO" id="GO:0007018">
    <property type="term" value="P:microtubule-based movement"/>
    <property type="evidence" value="ECO:0007669"/>
    <property type="project" value="InterPro"/>
</dbReference>
<keyword evidence="4 11" id="KW-0963">Cytoplasm</keyword>
<feature type="transmembrane region" description="Helical" evidence="12">
    <location>
        <begin position="205"/>
        <end position="227"/>
    </location>
</feature>
<evidence type="ECO:0000256" key="3">
    <source>
        <dbReference type="ARBA" id="ARBA00022448"/>
    </source>
</evidence>
<keyword evidence="12" id="KW-0812">Transmembrane</keyword>
<evidence type="ECO:0000256" key="9">
    <source>
        <dbReference type="ARBA" id="ARBA00023175"/>
    </source>
</evidence>
<evidence type="ECO:0000256" key="6">
    <source>
        <dbReference type="ARBA" id="ARBA00022741"/>
    </source>
</evidence>
<protein>
    <recommendedName>
        <fullName evidence="11">Dynein light intermediate chain</fullName>
    </recommendedName>
</protein>
<organism evidence="13">
    <name type="scientific">Oikopleura dioica</name>
    <name type="common">Tunicate</name>
    <dbReference type="NCBI Taxonomy" id="34765"/>
    <lineage>
        <taxon>Eukaryota</taxon>
        <taxon>Metazoa</taxon>
        <taxon>Chordata</taxon>
        <taxon>Tunicata</taxon>
        <taxon>Appendicularia</taxon>
        <taxon>Copelata</taxon>
        <taxon>Oikopleuridae</taxon>
        <taxon>Oikopleura</taxon>
    </lineage>
</organism>
<dbReference type="OrthoDB" id="27603at2759"/>
<dbReference type="GO" id="GO:0005874">
    <property type="term" value="C:microtubule"/>
    <property type="evidence" value="ECO:0007669"/>
    <property type="project" value="UniProtKB-KW"/>
</dbReference>
<evidence type="ECO:0000256" key="10">
    <source>
        <dbReference type="ARBA" id="ARBA00023212"/>
    </source>
</evidence>
<evidence type="ECO:0000256" key="11">
    <source>
        <dbReference type="RuleBase" id="RU366047"/>
    </source>
</evidence>
<comment type="subcellular location">
    <subcellularLocation>
        <location evidence="1 11">Cytoplasm</location>
        <location evidence="1 11">Cytoskeleton</location>
    </subcellularLocation>
</comment>